<dbReference type="OrthoDB" id="9791578at2"/>
<gene>
    <name evidence="3" type="ORF">IQ13_3269</name>
</gene>
<evidence type="ECO:0000256" key="1">
    <source>
        <dbReference type="SAM" id="SignalP"/>
    </source>
</evidence>
<dbReference type="Gene3D" id="3.40.720.10">
    <property type="entry name" value="Alkaline Phosphatase, subunit A"/>
    <property type="match status" value="1"/>
</dbReference>
<dbReference type="InterPro" id="IPR006124">
    <property type="entry name" value="Metalloenzyme"/>
</dbReference>
<comment type="caution">
    <text evidence="3">The sequence shown here is derived from an EMBL/GenBank/DDBJ whole genome shotgun (WGS) entry which is preliminary data.</text>
</comment>
<evidence type="ECO:0000259" key="2">
    <source>
        <dbReference type="Pfam" id="PF01676"/>
    </source>
</evidence>
<keyword evidence="1" id="KW-0732">Signal</keyword>
<proteinExistence type="predicted"/>
<evidence type="ECO:0000313" key="3">
    <source>
        <dbReference type="EMBL" id="TWI80590.1"/>
    </source>
</evidence>
<protein>
    <submittedName>
        <fullName evidence="3">Phosphoglycerate mutase</fullName>
    </submittedName>
</protein>
<dbReference type="Proteomes" id="UP000316167">
    <property type="component" value="Unassembled WGS sequence"/>
</dbReference>
<dbReference type="AlphaFoldDB" id="A0A562SIN1"/>
<feature type="domain" description="Metalloenzyme" evidence="2">
    <location>
        <begin position="217"/>
        <end position="298"/>
    </location>
</feature>
<feature type="chain" id="PRO_5021831757" evidence="1">
    <location>
        <begin position="19"/>
        <end position="361"/>
    </location>
</feature>
<dbReference type="Pfam" id="PF01676">
    <property type="entry name" value="Metalloenzyme"/>
    <property type="match status" value="1"/>
</dbReference>
<reference evidence="3 4" key="1">
    <citation type="journal article" date="2015" name="Stand. Genomic Sci.">
        <title>Genomic Encyclopedia of Bacterial and Archaeal Type Strains, Phase III: the genomes of soil and plant-associated and newly described type strains.</title>
        <authorList>
            <person name="Whitman W.B."/>
            <person name="Woyke T."/>
            <person name="Klenk H.P."/>
            <person name="Zhou Y."/>
            <person name="Lilburn T.G."/>
            <person name="Beck B.J."/>
            <person name="De Vos P."/>
            <person name="Vandamme P."/>
            <person name="Eisen J.A."/>
            <person name="Garrity G."/>
            <person name="Hugenholtz P."/>
            <person name="Kyrpides N.C."/>
        </authorList>
    </citation>
    <scope>NUCLEOTIDE SEQUENCE [LARGE SCALE GENOMIC DNA]</scope>
    <source>
        <strain evidence="3 4">CGMCC 1.7271</strain>
    </source>
</reference>
<accession>A0A562SIN1</accession>
<dbReference type="GO" id="GO:0046872">
    <property type="term" value="F:metal ion binding"/>
    <property type="evidence" value="ECO:0007669"/>
    <property type="project" value="InterPro"/>
</dbReference>
<name>A0A562SIN1_9BACT</name>
<dbReference type="RefSeq" id="WP_144887651.1">
    <property type="nucleotide sequence ID" value="NZ_VLLE01000005.1"/>
</dbReference>
<feature type="signal peptide" evidence="1">
    <location>
        <begin position="1"/>
        <end position="18"/>
    </location>
</feature>
<evidence type="ECO:0000313" key="4">
    <source>
        <dbReference type="Proteomes" id="UP000316167"/>
    </source>
</evidence>
<keyword evidence="4" id="KW-1185">Reference proteome</keyword>
<organism evidence="3 4">
    <name type="scientific">Lacibacter cauensis</name>
    <dbReference type="NCBI Taxonomy" id="510947"/>
    <lineage>
        <taxon>Bacteria</taxon>
        <taxon>Pseudomonadati</taxon>
        <taxon>Bacteroidota</taxon>
        <taxon>Chitinophagia</taxon>
        <taxon>Chitinophagales</taxon>
        <taxon>Chitinophagaceae</taxon>
        <taxon>Lacibacter</taxon>
    </lineage>
</organism>
<dbReference type="SUPFAM" id="SSF53649">
    <property type="entry name" value="Alkaline phosphatase-like"/>
    <property type="match status" value="1"/>
</dbReference>
<dbReference type="GO" id="GO:0003824">
    <property type="term" value="F:catalytic activity"/>
    <property type="evidence" value="ECO:0007669"/>
    <property type="project" value="InterPro"/>
</dbReference>
<dbReference type="EMBL" id="VLLE01000005">
    <property type="protein sequence ID" value="TWI80590.1"/>
    <property type="molecule type" value="Genomic_DNA"/>
</dbReference>
<dbReference type="InterPro" id="IPR017850">
    <property type="entry name" value="Alkaline_phosphatase_core_sf"/>
</dbReference>
<sequence length="361" mass="41005">MRIIFSIALFLTALHAAAQKIENIIVVTTDGLRWQEVYGGMDSAIANNKKFHRGDSAYIFKHYWAATAEERRSKLMPFMWSTFAAKGQLYGNRKYNNYVNNANPYWFSYPGYSEIMTGYADTAINSNGYKPNPHVTVLEFLNQQQKLKGKVAAFGAWEAFNRILNEERSGIPVIAAFDTANVPALSSEQQLVNKMLKDSYRPWHEDECLDVFTHYAAMAHLKAKKPNVLYIAYGETDEWAHAGQYRSYLDAAHQVDAWLQQLWNYVQSDPQYKNKTALFITTDHGRGYAVNAEWTSHGNSIKDASEIWFAVMAPGLAAKGEVKLAQQFYQQQFAQTIARLMGYTYEAKHPVAEAVPAVFSK</sequence>